<sequence length="73" mass="7817">MDDAPPVFAVKASPSAAARASGEKLRNFIPVWANLSVAVSSSSSCAKVNEHKKDRTSTGIILNVCSFFIIYPF</sequence>
<reference evidence="1" key="1">
    <citation type="submission" date="2015-10" db="EMBL/GenBank/DDBJ databases">
        <authorList>
            <person name="Gilbert D.G."/>
        </authorList>
    </citation>
    <scope>NUCLEOTIDE SEQUENCE</scope>
</reference>
<dbReference type="AlphaFoldDB" id="A0A160VEZ0"/>
<gene>
    <name evidence="1" type="ORF">MGWOODY_Mmi1924</name>
</gene>
<organism evidence="1">
    <name type="scientific">hydrothermal vent metagenome</name>
    <dbReference type="NCBI Taxonomy" id="652676"/>
    <lineage>
        <taxon>unclassified sequences</taxon>
        <taxon>metagenomes</taxon>
        <taxon>ecological metagenomes</taxon>
    </lineage>
</organism>
<name>A0A160VEZ0_9ZZZZ</name>
<proteinExistence type="predicted"/>
<protein>
    <submittedName>
        <fullName evidence="1">Uncharacterized protein</fullName>
    </submittedName>
</protein>
<dbReference type="EMBL" id="FAXC01000133">
    <property type="protein sequence ID" value="CUV08852.1"/>
    <property type="molecule type" value="Genomic_DNA"/>
</dbReference>
<accession>A0A160VEZ0</accession>
<evidence type="ECO:0000313" key="1">
    <source>
        <dbReference type="EMBL" id="CUV08852.1"/>
    </source>
</evidence>